<name>A0A3P6AYE5_BRAOL</name>
<sequence length="41" mass="4968">MKLRELQAPLRRVYKFVNLRWNLLQSKLALVAVWLAVMRRS</sequence>
<evidence type="ECO:0000256" key="1">
    <source>
        <dbReference type="SAM" id="Phobius"/>
    </source>
</evidence>
<accession>A0A3P6AYE5</accession>
<keyword evidence="1" id="KW-0472">Membrane</keyword>
<protein>
    <submittedName>
        <fullName evidence="2">Uncharacterized protein</fullName>
    </submittedName>
</protein>
<organism evidence="2">
    <name type="scientific">Brassica oleracea</name>
    <name type="common">Wild cabbage</name>
    <dbReference type="NCBI Taxonomy" id="3712"/>
    <lineage>
        <taxon>Eukaryota</taxon>
        <taxon>Viridiplantae</taxon>
        <taxon>Streptophyta</taxon>
        <taxon>Embryophyta</taxon>
        <taxon>Tracheophyta</taxon>
        <taxon>Spermatophyta</taxon>
        <taxon>Magnoliopsida</taxon>
        <taxon>eudicotyledons</taxon>
        <taxon>Gunneridae</taxon>
        <taxon>Pentapetalae</taxon>
        <taxon>rosids</taxon>
        <taxon>malvids</taxon>
        <taxon>Brassicales</taxon>
        <taxon>Brassicaceae</taxon>
        <taxon>Brassiceae</taxon>
        <taxon>Brassica</taxon>
    </lineage>
</organism>
<dbReference type="AlphaFoldDB" id="A0A3P6AYE5"/>
<keyword evidence="1" id="KW-1133">Transmembrane helix</keyword>
<keyword evidence="1" id="KW-0812">Transmembrane</keyword>
<feature type="transmembrane region" description="Helical" evidence="1">
    <location>
        <begin position="21"/>
        <end position="38"/>
    </location>
</feature>
<gene>
    <name evidence="2" type="ORF">BOLC3T20408H</name>
</gene>
<dbReference type="EMBL" id="LR031872">
    <property type="protein sequence ID" value="VDC99176.1"/>
    <property type="molecule type" value="Genomic_DNA"/>
</dbReference>
<reference evidence="2" key="1">
    <citation type="submission" date="2018-11" db="EMBL/GenBank/DDBJ databases">
        <authorList>
            <consortium name="Genoscope - CEA"/>
            <person name="William W."/>
        </authorList>
    </citation>
    <scope>NUCLEOTIDE SEQUENCE</scope>
</reference>
<evidence type="ECO:0000313" key="2">
    <source>
        <dbReference type="EMBL" id="VDC99176.1"/>
    </source>
</evidence>
<proteinExistence type="predicted"/>